<dbReference type="Pfam" id="PF01602">
    <property type="entry name" value="Adaptin_N"/>
    <property type="match status" value="1"/>
</dbReference>
<reference evidence="9" key="1">
    <citation type="journal article" date="2016" name="Proc. Natl. Acad. Sci. U.S.A.">
        <title>Comparative genomics of biotechnologically important yeasts.</title>
        <authorList>
            <person name="Riley R."/>
            <person name="Haridas S."/>
            <person name="Wolfe K.H."/>
            <person name="Lopes M.R."/>
            <person name="Hittinger C.T."/>
            <person name="Goeker M."/>
            <person name="Salamov A.A."/>
            <person name="Wisecaver J.H."/>
            <person name="Long T.M."/>
            <person name="Calvey C.H."/>
            <person name="Aerts A.L."/>
            <person name="Barry K.W."/>
            <person name="Choi C."/>
            <person name="Clum A."/>
            <person name="Coughlan A.Y."/>
            <person name="Deshpande S."/>
            <person name="Douglass A.P."/>
            <person name="Hanson S.J."/>
            <person name="Klenk H.-P."/>
            <person name="LaButti K.M."/>
            <person name="Lapidus A."/>
            <person name="Lindquist E.A."/>
            <person name="Lipzen A.M."/>
            <person name="Meier-Kolthoff J.P."/>
            <person name="Ohm R.A."/>
            <person name="Otillar R.P."/>
            <person name="Pangilinan J.L."/>
            <person name="Peng Y."/>
            <person name="Rokas A."/>
            <person name="Rosa C.A."/>
            <person name="Scheuner C."/>
            <person name="Sibirny A.A."/>
            <person name="Slot J.C."/>
            <person name="Stielow J.B."/>
            <person name="Sun H."/>
            <person name="Kurtzman C.P."/>
            <person name="Blackwell M."/>
            <person name="Grigoriev I.V."/>
            <person name="Jeffries T.W."/>
        </authorList>
    </citation>
    <scope>NUCLEOTIDE SEQUENCE [LARGE SCALE GENOMIC DNA]</scope>
    <source>
        <strain evidence="9">NRRL Y-1626</strain>
    </source>
</reference>
<evidence type="ECO:0000313" key="8">
    <source>
        <dbReference type="EMBL" id="OBA28737.1"/>
    </source>
</evidence>
<evidence type="ECO:0000256" key="6">
    <source>
        <dbReference type="PIRNR" id="PIRNR002291"/>
    </source>
</evidence>
<keyword evidence="4 6" id="KW-0653">Protein transport</keyword>
<dbReference type="InterPro" id="IPR016342">
    <property type="entry name" value="AP_complex_bsu_1_2_4"/>
</dbReference>
<evidence type="ECO:0000313" key="9">
    <source>
        <dbReference type="Proteomes" id="UP000092321"/>
    </source>
</evidence>
<dbReference type="AlphaFoldDB" id="A0A1B7TJ26"/>
<organism evidence="8 9">
    <name type="scientific">Hanseniaspora valbyensis NRRL Y-1626</name>
    <dbReference type="NCBI Taxonomy" id="766949"/>
    <lineage>
        <taxon>Eukaryota</taxon>
        <taxon>Fungi</taxon>
        <taxon>Dikarya</taxon>
        <taxon>Ascomycota</taxon>
        <taxon>Saccharomycotina</taxon>
        <taxon>Saccharomycetes</taxon>
        <taxon>Saccharomycodales</taxon>
        <taxon>Saccharomycodaceae</taxon>
        <taxon>Hanseniaspora</taxon>
    </lineage>
</organism>
<name>A0A1B7TJ26_9ASCO</name>
<dbReference type="GO" id="GO:0006886">
    <property type="term" value="P:intracellular protein transport"/>
    <property type="evidence" value="ECO:0007669"/>
    <property type="project" value="InterPro"/>
</dbReference>
<evidence type="ECO:0000256" key="1">
    <source>
        <dbReference type="ARBA" id="ARBA00004308"/>
    </source>
</evidence>
<dbReference type="InterPro" id="IPR016024">
    <property type="entry name" value="ARM-type_fold"/>
</dbReference>
<proteinExistence type="inferred from homology"/>
<evidence type="ECO:0000256" key="2">
    <source>
        <dbReference type="ARBA" id="ARBA00006613"/>
    </source>
</evidence>
<dbReference type="GO" id="GO:0030276">
    <property type="term" value="F:clathrin binding"/>
    <property type="evidence" value="ECO:0007669"/>
    <property type="project" value="InterPro"/>
</dbReference>
<keyword evidence="5 6" id="KW-0472">Membrane</keyword>
<comment type="caution">
    <text evidence="8">The sequence shown here is derived from an EMBL/GenBank/DDBJ whole genome shotgun (WGS) entry which is preliminary data.</text>
</comment>
<dbReference type="GO" id="GO:0030117">
    <property type="term" value="C:membrane coat"/>
    <property type="evidence" value="ECO:0007669"/>
    <property type="project" value="InterPro"/>
</dbReference>
<evidence type="ECO:0000259" key="7">
    <source>
        <dbReference type="Pfam" id="PF01602"/>
    </source>
</evidence>
<dbReference type="InterPro" id="IPR002553">
    <property type="entry name" value="Clathrin/coatomer_adapt-like_N"/>
</dbReference>
<evidence type="ECO:0000256" key="3">
    <source>
        <dbReference type="ARBA" id="ARBA00022448"/>
    </source>
</evidence>
<dbReference type="Proteomes" id="UP000092321">
    <property type="component" value="Unassembled WGS sequence"/>
</dbReference>
<dbReference type="GO" id="GO:0012505">
    <property type="term" value="C:endomembrane system"/>
    <property type="evidence" value="ECO:0007669"/>
    <property type="project" value="UniProtKB-SubCell"/>
</dbReference>
<comment type="similarity">
    <text evidence="2 6">Belongs to the adaptor complexes large subunit family.</text>
</comment>
<evidence type="ECO:0000256" key="5">
    <source>
        <dbReference type="ARBA" id="ARBA00023136"/>
    </source>
</evidence>
<keyword evidence="3 6" id="KW-0813">Transport</keyword>
<dbReference type="SUPFAM" id="SSF48371">
    <property type="entry name" value="ARM repeat"/>
    <property type="match status" value="1"/>
</dbReference>
<dbReference type="OrthoDB" id="10254310at2759"/>
<comment type="function">
    <text evidence="6">Adaptins are components of the adaptor complexes which link clathrin to receptors in coated vesicles. Clathrin-associated protein complexes are believed to interact with the cytoplasmic tails of membrane proteins, leading to their selection and concentration.</text>
</comment>
<dbReference type="InterPro" id="IPR011989">
    <property type="entry name" value="ARM-like"/>
</dbReference>
<dbReference type="GO" id="GO:0016192">
    <property type="term" value="P:vesicle-mediated transport"/>
    <property type="evidence" value="ECO:0007669"/>
    <property type="project" value="InterPro"/>
</dbReference>
<dbReference type="PIRSF" id="PIRSF002291">
    <property type="entry name" value="AP_complex_beta"/>
    <property type="match status" value="1"/>
</dbReference>
<accession>A0A1B7TJ26</accession>
<gene>
    <name evidence="8" type="ORF">HANVADRAFT_46937</name>
</gene>
<dbReference type="InterPro" id="IPR026739">
    <property type="entry name" value="AP_beta"/>
</dbReference>
<protein>
    <recommendedName>
        <fullName evidence="6">AP complex subunit beta</fullName>
    </recommendedName>
</protein>
<evidence type="ECO:0000256" key="4">
    <source>
        <dbReference type="ARBA" id="ARBA00022927"/>
    </source>
</evidence>
<feature type="domain" description="Clathrin/coatomer adaptor adaptin-like N-terminal" evidence="7">
    <location>
        <begin position="33"/>
        <end position="558"/>
    </location>
</feature>
<keyword evidence="9" id="KW-1185">Reference proteome</keyword>
<dbReference type="Gene3D" id="1.25.10.10">
    <property type="entry name" value="Leucine-rich Repeat Variant"/>
    <property type="match status" value="1"/>
</dbReference>
<comment type="subcellular location">
    <subcellularLocation>
        <location evidence="1">Endomembrane system</location>
    </subcellularLocation>
</comment>
<dbReference type="PANTHER" id="PTHR11134">
    <property type="entry name" value="ADAPTOR COMPLEX SUBUNIT BETA FAMILY MEMBER"/>
    <property type="match status" value="1"/>
</dbReference>
<dbReference type="EMBL" id="LXPE01000002">
    <property type="protein sequence ID" value="OBA28737.1"/>
    <property type="molecule type" value="Genomic_DNA"/>
</dbReference>
<sequence>MGPFDKKLKKFLSNSIRTAPKVPSVNDKLDINSLRDYLSSKYPQTRKDAVRRVIEQMTLGKDMSILFPDIVKNMGINNDDIELKKLIYLFIINYSLVKPEFMILVINSFLRDTLSDNPLVKCMALKTMCMLPMEMILEYLEEPITKGMLNENAYVRKTSIICLIKIYHYDLNLFEKLCPTFLNIINKEDNSMVLGNILHFLMELDCEKYIKMSFTEFLNNNLEKLINILPECNEWSRISVLNSLAKYDNNKLPLQDFQIHLLFNKVTPYMQHINPSIIMSCLKVILNLIADIDDSFNLNIWDKLSMGIISITNNPSFELQYILIKNLKIILNKLPKLYEYLDLKNFYLKLNDPIYLKFAKLEILDDIIIKTFGKISLKNIISEYKDYCNIEFNNEFIQTIINKLGDILLLLDDDKDIQLKQDIIQILTEEINYQNDTVMINLCKRKNSDKFEQSSVCDKLILPWVLSNWESLLSDISKSYFVNYITSVHSQISNFNSIISTFLENIADEGPETQLMIIQILIKLEDLNTLEHLINSNVFAIDLKELITFYQRLLTSSNSKEEVIKFLNIKQITNDSVTNLKDVIPDNKLNYYFQNLGTLSSITYRDSLEDIPPRAKILYWQTTENKEQLNIDLMTVNDMIQRESNELNLLDFEDTGNFQESNTTGNKGVPGKNDPFDDLMGLF</sequence>